<dbReference type="Proteomes" id="UP001302374">
    <property type="component" value="Chromosome"/>
</dbReference>
<sequence>MKMNRLSYYFLLSCVALLWSCDQDIDYPYQGKDRIQFQHYTVDWNGNRNYSDSTLFSFGLIPSEVREDTLKLPVEYLGNGSDRDRTYKVSIVADSTTAVEGVHYLAFNSLQTFRANELTDTLYIVVLREALSKDYAEGENIRLELKLEATDDFALGLDGGIQRKIVFNDFMAEPTWWQGSLSGSFGFYHPKKWKFLIEEIGDEELATYGSIPYDRNSPEIKSYVNSMDRYLRNTVVIDDVTGMRVTMNGLEPIE</sequence>
<keyword evidence="2" id="KW-1185">Reference proteome</keyword>
<evidence type="ECO:0000313" key="2">
    <source>
        <dbReference type="Proteomes" id="UP001302374"/>
    </source>
</evidence>
<dbReference type="InterPro" id="IPR032299">
    <property type="entry name" value="DUF4843"/>
</dbReference>
<accession>A0ABZ0FYF0</accession>
<name>A0ABZ0FYF0_9BACT</name>
<dbReference type="Pfam" id="PF16132">
    <property type="entry name" value="DUF4843"/>
    <property type="match status" value="1"/>
</dbReference>
<protein>
    <submittedName>
        <fullName evidence="1">DUF4843 domain-containing protein</fullName>
    </submittedName>
</protein>
<organism evidence="1 2">
    <name type="scientific">Butyricimonas paravirosa</name>
    <dbReference type="NCBI Taxonomy" id="1472417"/>
    <lineage>
        <taxon>Bacteria</taxon>
        <taxon>Pseudomonadati</taxon>
        <taxon>Bacteroidota</taxon>
        <taxon>Bacteroidia</taxon>
        <taxon>Bacteroidales</taxon>
        <taxon>Odoribacteraceae</taxon>
        <taxon>Butyricimonas</taxon>
    </lineage>
</organism>
<reference evidence="1 2" key="1">
    <citation type="submission" date="2019-09" db="EMBL/GenBank/DDBJ databases">
        <title>Butyricimonas paravirosa DSM 105722 (=214-4 = JCM 18677 = CCUG 65563).</title>
        <authorList>
            <person name="Le Roy T."/>
            <person name="Cani P.D."/>
        </authorList>
    </citation>
    <scope>NUCLEOTIDE SEQUENCE [LARGE SCALE GENOMIC DNA]</scope>
    <source>
        <strain evidence="1 2">DSM 105722</strain>
    </source>
</reference>
<dbReference type="EMBL" id="CP043839">
    <property type="protein sequence ID" value="WOF13558.1"/>
    <property type="molecule type" value="Genomic_DNA"/>
</dbReference>
<evidence type="ECO:0000313" key="1">
    <source>
        <dbReference type="EMBL" id="WOF13558.1"/>
    </source>
</evidence>
<gene>
    <name evidence="1" type="ORF">F1644_15365</name>
</gene>
<proteinExistence type="predicted"/>